<name>A0AAE4CB69_9ACTN</name>
<sequence>MTPPERAGTAVDVEITRAPARPGTWAALRPLVHRLHFYAGVLIGPFLLVAALSGGLYALSPQVEKAVYADLLEGGPVAIPLVQQVVVAQRATEVQGLVAVRPAPEGGTTRVIFDDGSFPESYRHAVFIDPADGRVLGQATVYGTSGALPVRSWIDELHRSLHLGDAGRLYSELAASWLWVVALGGLALRLGRARRGPFVPRRPRGRARTRGWHAFLGVWLLAGLLALSATGLTWSQYAGGNVTALRAQLGWSTPSLDTALGPAAAPSTGDSHAGHGGQVTPPPGAADPTQIDAILGAARLADIDSDQVEIGVPTGESRAWTVTEVDRAYPTSVDAAAVDPATLAVTDTVRFADYPFMAKLARWGVDLHMGALFGLPHQLALALLAAGLTTLVVLGYRMWWQRRPTSVSRRRPGPLLPPAGLRSLPWPALLALAAVTLAAGWFLPLLGLSLAAFLLLDVTLGTLHRRRRPTT</sequence>
<evidence type="ECO:0000313" key="3">
    <source>
        <dbReference type="EMBL" id="MDR7276539.1"/>
    </source>
</evidence>
<dbReference type="PANTHER" id="PTHR34219:SF1">
    <property type="entry name" value="PEPSY DOMAIN-CONTAINING PROTEIN"/>
    <property type="match status" value="1"/>
</dbReference>
<dbReference type="RefSeq" id="WP_310368718.1">
    <property type="nucleotide sequence ID" value="NZ_JAVDYB010000001.1"/>
</dbReference>
<dbReference type="Pfam" id="PF03929">
    <property type="entry name" value="PepSY_TM"/>
    <property type="match status" value="1"/>
</dbReference>
<keyword evidence="4" id="KW-1185">Reference proteome</keyword>
<comment type="caution">
    <text evidence="3">The sequence shown here is derived from an EMBL/GenBank/DDBJ whole genome shotgun (WGS) entry which is preliminary data.</text>
</comment>
<dbReference type="PANTHER" id="PTHR34219">
    <property type="entry name" value="IRON-REGULATED INNER MEMBRANE PROTEIN-RELATED"/>
    <property type="match status" value="1"/>
</dbReference>
<protein>
    <submittedName>
        <fullName evidence="3">Iron-regulated membrane protein</fullName>
    </submittedName>
</protein>
<dbReference type="AlphaFoldDB" id="A0AAE4CB69"/>
<evidence type="ECO:0000256" key="2">
    <source>
        <dbReference type="SAM" id="Phobius"/>
    </source>
</evidence>
<organism evidence="3 4">
    <name type="scientific">Catenuloplanes atrovinosus</name>
    <dbReference type="NCBI Taxonomy" id="137266"/>
    <lineage>
        <taxon>Bacteria</taxon>
        <taxon>Bacillati</taxon>
        <taxon>Actinomycetota</taxon>
        <taxon>Actinomycetes</taxon>
        <taxon>Micromonosporales</taxon>
        <taxon>Micromonosporaceae</taxon>
        <taxon>Catenuloplanes</taxon>
    </lineage>
</organism>
<feature type="transmembrane region" description="Helical" evidence="2">
    <location>
        <begin position="212"/>
        <end position="234"/>
    </location>
</feature>
<feature type="transmembrane region" description="Helical" evidence="2">
    <location>
        <begin position="379"/>
        <end position="399"/>
    </location>
</feature>
<dbReference type="EMBL" id="JAVDYB010000001">
    <property type="protein sequence ID" value="MDR7276539.1"/>
    <property type="molecule type" value="Genomic_DNA"/>
</dbReference>
<reference evidence="3" key="1">
    <citation type="submission" date="2023-07" db="EMBL/GenBank/DDBJ databases">
        <title>Sequencing the genomes of 1000 actinobacteria strains.</title>
        <authorList>
            <person name="Klenk H.-P."/>
        </authorList>
    </citation>
    <scope>NUCLEOTIDE SEQUENCE</scope>
    <source>
        <strain evidence="3">DSM 44707</strain>
    </source>
</reference>
<evidence type="ECO:0000256" key="1">
    <source>
        <dbReference type="SAM" id="MobiDB-lite"/>
    </source>
</evidence>
<feature type="transmembrane region" description="Helical" evidence="2">
    <location>
        <begin position="173"/>
        <end position="191"/>
    </location>
</feature>
<feature type="transmembrane region" description="Helical" evidence="2">
    <location>
        <begin position="37"/>
        <end position="59"/>
    </location>
</feature>
<proteinExistence type="predicted"/>
<accession>A0AAE4CB69</accession>
<dbReference type="Proteomes" id="UP001183643">
    <property type="component" value="Unassembled WGS sequence"/>
</dbReference>
<dbReference type="InterPro" id="IPR005625">
    <property type="entry name" value="PepSY-ass_TM"/>
</dbReference>
<keyword evidence="2" id="KW-0472">Membrane</keyword>
<keyword evidence="2" id="KW-0812">Transmembrane</keyword>
<feature type="region of interest" description="Disordered" evidence="1">
    <location>
        <begin position="260"/>
        <end position="286"/>
    </location>
</feature>
<keyword evidence="2" id="KW-1133">Transmembrane helix</keyword>
<gene>
    <name evidence="3" type="ORF">J2S41_003317</name>
</gene>
<evidence type="ECO:0000313" key="4">
    <source>
        <dbReference type="Proteomes" id="UP001183643"/>
    </source>
</evidence>